<evidence type="ECO:0000256" key="1">
    <source>
        <dbReference type="SAM" id="Phobius"/>
    </source>
</evidence>
<evidence type="ECO:0000313" key="3">
    <source>
        <dbReference type="Proteomes" id="UP000032737"/>
    </source>
</evidence>
<keyword evidence="3" id="KW-1185">Reference proteome</keyword>
<organism evidence="2 3">
    <name type="scientific">Acholeplasma brassicae</name>
    <dbReference type="NCBI Taxonomy" id="61635"/>
    <lineage>
        <taxon>Bacteria</taxon>
        <taxon>Bacillati</taxon>
        <taxon>Mycoplasmatota</taxon>
        <taxon>Mollicutes</taxon>
        <taxon>Acholeplasmatales</taxon>
        <taxon>Acholeplasmataceae</taxon>
        <taxon>Acholeplasma</taxon>
    </lineage>
</organism>
<dbReference type="AlphaFoldDB" id="U4KML6"/>
<keyword evidence="1" id="KW-0812">Transmembrane</keyword>
<dbReference type="KEGG" id="abra:BN85303300"/>
<name>U4KML6_9MOLU</name>
<evidence type="ECO:0008006" key="4">
    <source>
        <dbReference type="Google" id="ProtNLM"/>
    </source>
</evidence>
<dbReference type="EMBL" id="FO681348">
    <property type="protein sequence ID" value="CCV65351.1"/>
    <property type="molecule type" value="Genomic_DNA"/>
</dbReference>
<proteinExistence type="predicted"/>
<feature type="transmembrane region" description="Helical" evidence="1">
    <location>
        <begin position="6"/>
        <end position="22"/>
    </location>
</feature>
<gene>
    <name evidence="2" type="ORF">BN85303300</name>
</gene>
<dbReference type="HOGENOM" id="CLU_2857356_0_0_14"/>
<dbReference type="Proteomes" id="UP000032737">
    <property type="component" value="Chromosome"/>
</dbReference>
<keyword evidence="1" id="KW-1133">Transmembrane helix</keyword>
<sequence>MDSVVYLTALVASAYWIIHILNASHLEKLFKPNHIWQIRSSYVVIALGFGHLLAQMVVQIFNLF</sequence>
<evidence type="ECO:0000313" key="2">
    <source>
        <dbReference type="EMBL" id="CCV65351.1"/>
    </source>
</evidence>
<keyword evidence="1" id="KW-0472">Membrane</keyword>
<protein>
    <recommendedName>
        <fullName evidence="4">DUF1146 domain-containing protein</fullName>
    </recommendedName>
</protein>
<dbReference type="STRING" id="61635.BN85303300"/>
<feature type="transmembrane region" description="Helical" evidence="1">
    <location>
        <begin position="42"/>
        <end position="61"/>
    </location>
</feature>
<reference evidence="2 3" key="1">
    <citation type="journal article" date="2013" name="J. Mol. Microbiol. Biotechnol.">
        <title>Analysis of the Complete Genomes of Acholeplasma brassicae , A. palmae and A. laidlawii and Their Comparison to the Obligate Parasites from ' Candidatus Phytoplasma'.</title>
        <authorList>
            <person name="Kube M."/>
            <person name="Siewert C."/>
            <person name="Migdoll A.M."/>
            <person name="Duduk B."/>
            <person name="Holz S."/>
            <person name="Rabus R."/>
            <person name="Seemuller E."/>
            <person name="Mitrovic J."/>
            <person name="Muller I."/>
            <person name="Buttner C."/>
            <person name="Reinhardt R."/>
        </authorList>
    </citation>
    <scope>NUCLEOTIDE SEQUENCE [LARGE SCALE GENOMIC DNA]</scope>
    <source>
        <strain evidence="3">0502</strain>
    </source>
</reference>
<accession>U4KML6</accession>
<dbReference type="RefSeq" id="WP_030004212.1">
    <property type="nucleotide sequence ID" value="NC_022549.1"/>
</dbReference>